<accession>A0A8S1CAF3</accession>
<dbReference type="Proteomes" id="UP000494165">
    <property type="component" value="Unassembled WGS sequence"/>
</dbReference>
<name>A0A8S1CAF3_9INSE</name>
<evidence type="ECO:0000256" key="1">
    <source>
        <dbReference type="SAM" id="Phobius"/>
    </source>
</evidence>
<keyword evidence="5" id="KW-1185">Reference proteome</keyword>
<keyword evidence="2" id="KW-0732">Signal</keyword>
<feature type="signal peptide" evidence="2">
    <location>
        <begin position="1"/>
        <end position="18"/>
    </location>
</feature>
<reference evidence="4 5" key="1">
    <citation type="submission" date="2020-04" db="EMBL/GenBank/DDBJ databases">
        <authorList>
            <person name="Alioto T."/>
            <person name="Alioto T."/>
            <person name="Gomez Garrido J."/>
        </authorList>
    </citation>
    <scope>NUCLEOTIDE SEQUENCE [LARGE SCALE GENOMIC DNA]</scope>
</reference>
<evidence type="ECO:0000259" key="3">
    <source>
        <dbReference type="Pfam" id="PF06211"/>
    </source>
</evidence>
<feature type="transmembrane region" description="Helical" evidence="1">
    <location>
        <begin position="168"/>
        <end position="193"/>
    </location>
</feature>
<dbReference type="AlphaFoldDB" id="A0A8S1CAF3"/>
<keyword evidence="1" id="KW-0472">Membrane</keyword>
<dbReference type="InterPro" id="IPR045807">
    <property type="entry name" value="BAMBI_N"/>
</dbReference>
<protein>
    <recommendedName>
        <fullName evidence="3">BMP and activin membrane-bound inhibitor N-terminal domain-containing protein</fullName>
    </recommendedName>
</protein>
<dbReference type="Pfam" id="PF06211">
    <property type="entry name" value="BAMBI"/>
    <property type="match status" value="1"/>
</dbReference>
<keyword evidence="1" id="KW-1133">Transmembrane helix</keyword>
<evidence type="ECO:0000313" key="4">
    <source>
        <dbReference type="EMBL" id="CAB3364267.1"/>
    </source>
</evidence>
<sequence>MLWPQALLVLLGVHSLQCSGFLDETLIAETMGEAIKLDEMQEHQKHHHRGRNHPHVHNKHHEHKKGETTCSCNQNVCVTTSYMCRTNLEGGCYFMKNETATAYGCIDQLTDVERRNCKYHQSLLATTGLLELSCCMGDMCNYGITTDSSSSSEPIESRGESPSYYDDFWITVMLIAVPTCGMLIMLVLVLLAWKILQRDSKYEAHLRSSSGYMQCHAEQNSANRHSKARLLLLEDGSLPSDKVVKNVIYKGPQDKVTNWVLASPHGEKPSAV</sequence>
<comment type="caution">
    <text evidence="4">The sequence shown here is derived from an EMBL/GenBank/DDBJ whole genome shotgun (WGS) entry which is preliminary data.</text>
</comment>
<dbReference type="EMBL" id="CADEPI010000015">
    <property type="protein sequence ID" value="CAB3364267.1"/>
    <property type="molecule type" value="Genomic_DNA"/>
</dbReference>
<feature type="chain" id="PRO_5035922136" description="BMP and activin membrane-bound inhibitor N-terminal domain-containing protein" evidence="2">
    <location>
        <begin position="19"/>
        <end position="272"/>
    </location>
</feature>
<proteinExistence type="predicted"/>
<evidence type="ECO:0000313" key="5">
    <source>
        <dbReference type="Proteomes" id="UP000494165"/>
    </source>
</evidence>
<organism evidence="4 5">
    <name type="scientific">Cloeon dipterum</name>
    <dbReference type="NCBI Taxonomy" id="197152"/>
    <lineage>
        <taxon>Eukaryota</taxon>
        <taxon>Metazoa</taxon>
        <taxon>Ecdysozoa</taxon>
        <taxon>Arthropoda</taxon>
        <taxon>Hexapoda</taxon>
        <taxon>Insecta</taxon>
        <taxon>Pterygota</taxon>
        <taxon>Palaeoptera</taxon>
        <taxon>Ephemeroptera</taxon>
        <taxon>Pisciforma</taxon>
        <taxon>Baetidae</taxon>
        <taxon>Cloeon</taxon>
    </lineage>
</organism>
<dbReference type="OrthoDB" id="5914644at2759"/>
<feature type="domain" description="BMP and activin membrane-bound inhibitor N-terminal" evidence="3">
    <location>
        <begin position="64"/>
        <end position="143"/>
    </location>
</feature>
<evidence type="ECO:0000256" key="2">
    <source>
        <dbReference type="SAM" id="SignalP"/>
    </source>
</evidence>
<keyword evidence="1" id="KW-0812">Transmembrane</keyword>
<gene>
    <name evidence="4" type="ORF">CLODIP_2_CD14449</name>
</gene>